<evidence type="ECO:0000313" key="1">
    <source>
        <dbReference type="EMBL" id="OSJ08273.1"/>
    </source>
</evidence>
<organism evidence="1 2">
    <name type="scientific">Bradyrhizobium canariense</name>
    <dbReference type="NCBI Taxonomy" id="255045"/>
    <lineage>
        <taxon>Bacteria</taxon>
        <taxon>Pseudomonadati</taxon>
        <taxon>Pseudomonadota</taxon>
        <taxon>Alphaproteobacteria</taxon>
        <taxon>Hyphomicrobiales</taxon>
        <taxon>Nitrobacteraceae</taxon>
        <taxon>Bradyrhizobium</taxon>
    </lineage>
</organism>
<dbReference type="Proteomes" id="UP000193553">
    <property type="component" value="Unassembled WGS sequence"/>
</dbReference>
<proteinExistence type="predicted"/>
<dbReference type="EMBL" id="NAFI01000175">
    <property type="protein sequence ID" value="OSJ08273.1"/>
    <property type="molecule type" value="Genomic_DNA"/>
</dbReference>
<protein>
    <submittedName>
        <fullName evidence="1">Uncharacterized protein</fullName>
    </submittedName>
</protein>
<dbReference type="AlphaFoldDB" id="A0A1X3FVQ2"/>
<sequence length="115" mass="13359">MASPTPLRVCRSARICWAHFLCEELEPYFGYDNTTRATDRKVFFFTLVDINCARSLNERKVDLKPIACKLQRGLADCIGRQDRRQPSIWPLYRQISLLARSDPVYAFSSRCQGIR</sequence>
<reference evidence="1 2" key="1">
    <citation type="submission" date="2017-03" db="EMBL/GenBank/DDBJ databases">
        <title>Whole genome sequences of fourteen strains of Bradyrhizobium canariense and one strain of Bradyrhizobium japonicum isolated from Lupinus (Papilionoideae: Genisteae) species in Algeria.</title>
        <authorList>
            <person name="Crovadore J."/>
            <person name="Chekireb D."/>
            <person name="Brachmann A."/>
            <person name="Chablais R."/>
            <person name="Cochard B."/>
            <person name="Lefort F."/>
        </authorList>
    </citation>
    <scope>NUCLEOTIDE SEQUENCE [LARGE SCALE GENOMIC DNA]</scope>
    <source>
        <strain evidence="1 2">UBMA195</strain>
    </source>
</reference>
<name>A0A1X3FVQ2_9BRAD</name>
<comment type="caution">
    <text evidence="1">The sequence shown here is derived from an EMBL/GenBank/DDBJ whole genome shotgun (WGS) entry which is preliminary data.</text>
</comment>
<evidence type="ECO:0000313" key="2">
    <source>
        <dbReference type="Proteomes" id="UP000193553"/>
    </source>
</evidence>
<accession>A0A1X3FVQ2</accession>
<gene>
    <name evidence="1" type="ORF">BSZ18_18795</name>
</gene>